<feature type="transmembrane region" description="Helical" evidence="9">
    <location>
        <begin position="268"/>
        <end position="288"/>
    </location>
</feature>
<evidence type="ECO:0000256" key="4">
    <source>
        <dbReference type="ARBA" id="ARBA00022679"/>
    </source>
</evidence>
<keyword evidence="9" id="KW-1133">Transmembrane helix</keyword>
<dbReference type="InterPro" id="IPR003594">
    <property type="entry name" value="HATPase_dom"/>
</dbReference>
<reference evidence="11" key="1">
    <citation type="submission" date="2020-05" db="EMBL/GenBank/DDBJ databases">
        <title>Nod-independent and nitrogen-fixing Bradyrhizobium aeschynomene sp. nov. isolated from nodules of Aeschynomene indica.</title>
        <authorList>
            <person name="Zhang Z."/>
        </authorList>
    </citation>
    <scope>NUCLEOTIDE SEQUENCE</scope>
    <source>
        <strain evidence="11">83012</strain>
    </source>
</reference>
<evidence type="ECO:0000259" key="10">
    <source>
        <dbReference type="PROSITE" id="PS50109"/>
    </source>
</evidence>
<keyword evidence="9" id="KW-0812">Transmembrane</keyword>
<name>A0ABX2C803_9BRAD</name>
<comment type="caution">
    <text evidence="11">The sequence shown here is derived from an EMBL/GenBank/DDBJ whole genome shotgun (WGS) entry which is preliminary data.</text>
</comment>
<evidence type="ECO:0000313" key="12">
    <source>
        <dbReference type="Proteomes" id="UP000886476"/>
    </source>
</evidence>
<organism evidence="11 12">
    <name type="scientific">Bradyrhizobium aeschynomenes</name>
    <dbReference type="NCBI Taxonomy" id="2734909"/>
    <lineage>
        <taxon>Bacteria</taxon>
        <taxon>Pseudomonadati</taxon>
        <taxon>Pseudomonadota</taxon>
        <taxon>Alphaproteobacteria</taxon>
        <taxon>Hyphomicrobiales</taxon>
        <taxon>Nitrobacteraceae</taxon>
        <taxon>Bradyrhizobium</taxon>
    </lineage>
</organism>
<dbReference type="PANTHER" id="PTHR24421">
    <property type="entry name" value="NITRATE/NITRITE SENSOR PROTEIN NARX-RELATED"/>
    <property type="match status" value="1"/>
</dbReference>
<feature type="domain" description="Histidine kinase" evidence="10">
    <location>
        <begin position="563"/>
        <end position="656"/>
    </location>
</feature>
<dbReference type="EMBL" id="JABFDN010000001">
    <property type="protein sequence ID" value="NPU63650.1"/>
    <property type="molecule type" value="Genomic_DNA"/>
</dbReference>
<evidence type="ECO:0000256" key="8">
    <source>
        <dbReference type="ARBA" id="ARBA00023012"/>
    </source>
</evidence>
<keyword evidence="7" id="KW-0067">ATP-binding</keyword>
<dbReference type="SUPFAM" id="SSF55785">
    <property type="entry name" value="PYP-like sensor domain (PAS domain)"/>
    <property type="match status" value="1"/>
</dbReference>
<evidence type="ECO:0000256" key="9">
    <source>
        <dbReference type="SAM" id="Phobius"/>
    </source>
</evidence>
<dbReference type="Pfam" id="PF02518">
    <property type="entry name" value="HATPase_c"/>
    <property type="match status" value="1"/>
</dbReference>
<keyword evidence="4" id="KW-0808">Transferase</keyword>
<dbReference type="InterPro" id="IPR036890">
    <property type="entry name" value="HATPase_C_sf"/>
</dbReference>
<comment type="catalytic activity">
    <reaction evidence="1">
        <text>ATP + protein L-histidine = ADP + protein N-phospho-L-histidine.</text>
        <dbReference type="EC" id="2.7.13.3"/>
    </reaction>
</comment>
<sequence>MLLVMAAAIPLILFAGWVVFLNARQARTDSRLAALETLNRVVGRLSSELGLQVEIAETLATSASLDAPDLDSFYIEALRIKQARPLWETIELVDPRGNQVLNLLRPIGADLGATADRENFERILTTRKAAIGGIGPIGPISGKRLVALRAPVERHGELKFVLTVALVPDAVSQILKGAGAPPGWVGVVVDAKGNIVARTIGEPFELGRPAGAAVRRAISEGSEGNYTGATPDGVRVDSIFKELPGTSGWSVHLGIPTDQLDAPVRRSAIVLASGGAVSLTLGMALVWFTARDISQRRLEQEAQAALALKASEERRRIMVDAADLGVFSLTVSTGEVIASGRALQMLQLSDEAGHEDLTLALDRVVDAIEPADRAAVRNALLHCRGDQAVTVDFRTASPQAHWLRVNGRCSHRPDTGGEVVVAVLVDIDDSKRAELDRQRLLRRLGKAEEDERKRLSRELHDQIGQTVTGLLLGLKNVEQAIAQLPGQEGQLDSLHALQALASDIGRDIHQIAADLRPTALDDLGLYKAVEAFCSEWSRRFGVSTDVQTLGRTGRLPPEVESAIYRAIQEALINVAKHAEARHVSVVLDRREEELRVIVEDDGEGFDSNRRASPDGGSQRLGLSFIEERMSLLGGTLAIETEPRHGTTLFMTVPVTNGSVSS</sequence>
<evidence type="ECO:0000256" key="1">
    <source>
        <dbReference type="ARBA" id="ARBA00000085"/>
    </source>
</evidence>
<evidence type="ECO:0000256" key="7">
    <source>
        <dbReference type="ARBA" id="ARBA00022840"/>
    </source>
</evidence>
<dbReference type="SUPFAM" id="SSF55874">
    <property type="entry name" value="ATPase domain of HSP90 chaperone/DNA topoisomerase II/histidine kinase"/>
    <property type="match status" value="1"/>
</dbReference>
<keyword evidence="12" id="KW-1185">Reference proteome</keyword>
<dbReference type="InterPro" id="IPR005467">
    <property type="entry name" value="His_kinase_dom"/>
</dbReference>
<dbReference type="CDD" id="cd16917">
    <property type="entry name" value="HATPase_UhpB-NarQ-NarX-like"/>
    <property type="match status" value="1"/>
</dbReference>
<dbReference type="InterPro" id="IPR011712">
    <property type="entry name" value="Sig_transdc_His_kin_sub3_dim/P"/>
</dbReference>
<keyword evidence="5" id="KW-0547">Nucleotide-binding</keyword>
<evidence type="ECO:0000256" key="6">
    <source>
        <dbReference type="ARBA" id="ARBA00022777"/>
    </source>
</evidence>
<dbReference type="GO" id="GO:0016301">
    <property type="term" value="F:kinase activity"/>
    <property type="evidence" value="ECO:0007669"/>
    <property type="project" value="UniProtKB-KW"/>
</dbReference>
<dbReference type="EC" id="2.7.13.3" evidence="2"/>
<dbReference type="InterPro" id="IPR050482">
    <property type="entry name" value="Sensor_HK_TwoCompSys"/>
</dbReference>
<dbReference type="Pfam" id="PF07730">
    <property type="entry name" value="HisKA_3"/>
    <property type="match status" value="1"/>
</dbReference>
<dbReference type="CDD" id="cd18774">
    <property type="entry name" value="PDC2_HK_sensor"/>
    <property type="match status" value="1"/>
</dbReference>
<dbReference type="Gene3D" id="1.20.5.1930">
    <property type="match status" value="1"/>
</dbReference>
<evidence type="ECO:0000313" key="11">
    <source>
        <dbReference type="EMBL" id="NPU63650.1"/>
    </source>
</evidence>
<proteinExistence type="predicted"/>
<keyword evidence="6 11" id="KW-0418">Kinase</keyword>
<keyword evidence="8" id="KW-0902">Two-component regulatory system</keyword>
<gene>
    <name evidence="11" type="ORF">HL667_01415</name>
</gene>
<keyword evidence="3" id="KW-0597">Phosphoprotein</keyword>
<dbReference type="Proteomes" id="UP000886476">
    <property type="component" value="Unassembled WGS sequence"/>
</dbReference>
<evidence type="ECO:0000256" key="3">
    <source>
        <dbReference type="ARBA" id="ARBA00022553"/>
    </source>
</evidence>
<evidence type="ECO:0000256" key="5">
    <source>
        <dbReference type="ARBA" id="ARBA00022741"/>
    </source>
</evidence>
<dbReference type="InterPro" id="IPR035965">
    <property type="entry name" value="PAS-like_dom_sf"/>
</dbReference>
<keyword evidence="9" id="KW-0472">Membrane</keyword>
<dbReference type="PANTHER" id="PTHR24421:SF10">
    <property type="entry name" value="NITRATE_NITRITE SENSOR PROTEIN NARQ"/>
    <property type="match status" value="1"/>
</dbReference>
<dbReference type="Gene3D" id="3.30.450.20">
    <property type="entry name" value="PAS domain"/>
    <property type="match status" value="1"/>
</dbReference>
<dbReference type="SMART" id="SM00387">
    <property type="entry name" value="HATPase_c"/>
    <property type="match status" value="1"/>
</dbReference>
<dbReference type="PROSITE" id="PS50109">
    <property type="entry name" value="HIS_KIN"/>
    <property type="match status" value="1"/>
</dbReference>
<accession>A0ABX2C803</accession>
<protein>
    <recommendedName>
        <fullName evidence="2">histidine kinase</fullName>
        <ecNumber evidence="2">2.7.13.3</ecNumber>
    </recommendedName>
</protein>
<evidence type="ECO:0000256" key="2">
    <source>
        <dbReference type="ARBA" id="ARBA00012438"/>
    </source>
</evidence>
<dbReference type="Gene3D" id="3.30.565.10">
    <property type="entry name" value="Histidine kinase-like ATPase, C-terminal domain"/>
    <property type="match status" value="1"/>
</dbReference>